<evidence type="ECO:0000256" key="5">
    <source>
        <dbReference type="ARBA" id="ARBA00022023"/>
    </source>
</evidence>
<keyword evidence="11" id="KW-0411">Iron-sulfur</keyword>
<dbReference type="GO" id="GO:0034039">
    <property type="term" value="F:8-oxo-7,8-dihydroguanine DNA N-glycosylase activity"/>
    <property type="evidence" value="ECO:0007669"/>
    <property type="project" value="TreeGrafter"/>
</dbReference>
<evidence type="ECO:0000256" key="13">
    <source>
        <dbReference type="ARBA" id="ARBA00023295"/>
    </source>
</evidence>
<dbReference type="GO" id="GO:0006284">
    <property type="term" value="P:base-excision repair"/>
    <property type="evidence" value="ECO:0007669"/>
    <property type="project" value="UniProtKB-UniRule"/>
</dbReference>
<evidence type="ECO:0000256" key="9">
    <source>
        <dbReference type="ARBA" id="ARBA00022801"/>
    </source>
</evidence>
<dbReference type="NCBIfam" id="NF008132">
    <property type="entry name" value="PRK10880.1"/>
    <property type="match status" value="1"/>
</dbReference>
<dbReference type="Gene3D" id="3.90.79.10">
    <property type="entry name" value="Nucleoside Triphosphate Pyrophosphohydrolase"/>
    <property type="match status" value="1"/>
</dbReference>
<dbReference type="GO" id="GO:0035485">
    <property type="term" value="F:adenine/guanine mispair binding"/>
    <property type="evidence" value="ECO:0007669"/>
    <property type="project" value="TreeGrafter"/>
</dbReference>
<dbReference type="Gene3D" id="1.10.340.30">
    <property type="entry name" value="Hypothetical protein, domain 2"/>
    <property type="match status" value="1"/>
</dbReference>
<evidence type="ECO:0000256" key="11">
    <source>
        <dbReference type="ARBA" id="ARBA00023014"/>
    </source>
</evidence>
<dbReference type="InterPro" id="IPR015797">
    <property type="entry name" value="NUDIX_hydrolase-like_dom_sf"/>
</dbReference>
<proteinExistence type="inferred from homology"/>
<keyword evidence="8 14" id="KW-0227">DNA damage</keyword>
<comment type="function">
    <text evidence="2">Adenine glycosylase active on G-A mispairs. MutY also corrects error-prone DNA synthesis past GO lesions which are due to the oxidatively damaged form of guanine: 7,8-dihydro-8-oxoguanine (8-oxo-dGTP).</text>
</comment>
<dbReference type="SUPFAM" id="SSF55811">
    <property type="entry name" value="Nudix"/>
    <property type="match status" value="1"/>
</dbReference>
<dbReference type="InterPro" id="IPR029119">
    <property type="entry name" value="MutY_C"/>
</dbReference>
<dbReference type="SMART" id="SM00478">
    <property type="entry name" value="ENDO3c"/>
    <property type="match status" value="1"/>
</dbReference>
<name>A0A0A6P461_9GAMM</name>
<dbReference type="GO" id="GO:0046872">
    <property type="term" value="F:metal ion binding"/>
    <property type="evidence" value="ECO:0007669"/>
    <property type="project" value="UniProtKB-UniRule"/>
</dbReference>
<keyword evidence="12" id="KW-0234">DNA repair</keyword>
<dbReference type="Pfam" id="PF00730">
    <property type="entry name" value="HhH-GPD"/>
    <property type="match status" value="1"/>
</dbReference>
<keyword evidence="13 14" id="KW-0326">Glycosidase</keyword>
<keyword evidence="7" id="KW-0479">Metal-binding</keyword>
<keyword evidence="6" id="KW-0004">4Fe-4S</keyword>
<evidence type="ECO:0000256" key="12">
    <source>
        <dbReference type="ARBA" id="ARBA00023204"/>
    </source>
</evidence>
<dbReference type="Pfam" id="PF00633">
    <property type="entry name" value="HHH"/>
    <property type="match status" value="1"/>
</dbReference>
<comment type="caution">
    <text evidence="16">The sequence shown here is derived from an EMBL/GenBank/DDBJ whole genome shotgun (WGS) entry which is preliminary data.</text>
</comment>
<evidence type="ECO:0000256" key="10">
    <source>
        <dbReference type="ARBA" id="ARBA00023004"/>
    </source>
</evidence>
<comment type="cofactor">
    <cofactor evidence="14">
        <name>[4Fe-4S] cluster</name>
        <dbReference type="ChEBI" id="CHEBI:49883"/>
    </cofactor>
    <text evidence="14">Binds 1 [4Fe-4S] cluster.</text>
</comment>
<evidence type="ECO:0000256" key="1">
    <source>
        <dbReference type="ARBA" id="ARBA00000843"/>
    </source>
</evidence>
<dbReference type="FunFam" id="1.10.340.30:FF:000002">
    <property type="entry name" value="Adenine DNA glycosylase"/>
    <property type="match status" value="1"/>
</dbReference>
<dbReference type="Pfam" id="PF14815">
    <property type="entry name" value="NUDIX_4"/>
    <property type="match status" value="1"/>
</dbReference>
<evidence type="ECO:0000256" key="2">
    <source>
        <dbReference type="ARBA" id="ARBA00002933"/>
    </source>
</evidence>
<dbReference type="InterPro" id="IPR004036">
    <property type="entry name" value="Endonuclease-III-like_CS2"/>
</dbReference>
<dbReference type="GO" id="GO:0006298">
    <property type="term" value="P:mismatch repair"/>
    <property type="evidence" value="ECO:0007669"/>
    <property type="project" value="TreeGrafter"/>
</dbReference>
<dbReference type="NCBIfam" id="TIGR01084">
    <property type="entry name" value="mutY"/>
    <property type="match status" value="1"/>
</dbReference>
<dbReference type="CDD" id="cd03431">
    <property type="entry name" value="NUDIX_DNA_Glycosylase_C-MutY"/>
    <property type="match status" value="1"/>
</dbReference>
<dbReference type="PANTHER" id="PTHR42944">
    <property type="entry name" value="ADENINE DNA GLYCOSYLASE"/>
    <property type="match status" value="1"/>
</dbReference>
<evidence type="ECO:0000313" key="17">
    <source>
        <dbReference type="Proteomes" id="UP000030428"/>
    </source>
</evidence>
<dbReference type="InterPro" id="IPR005760">
    <property type="entry name" value="A/G_AdeGlyc_MutY"/>
</dbReference>
<dbReference type="GO" id="GO:0051539">
    <property type="term" value="F:4 iron, 4 sulfur cluster binding"/>
    <property type="evidence" value="ECO:0007669"/>
    <property type="project" value="UniProtKB-UniRule"/>
</dbReference>
<organism evidence="16 17">
    <name type="scientific">Candidatus Thiomargarita nelsonii</name>
    <dbReference type="NCBI Taxonomy" id="1003181"/>
    <lineage>
        <taxon>Bacteria</taxon>
        <taxon>Pseudomonadati</taxon>
        <taxon>Pseudomonadota</taxon>
        <taxon>Gammaproteobacteria</taxon>
        <taxon>Thiotrichales</taxon>
        <taxon>Thiotrichaceae</taxon>
        <taxon>Thiomargarita</taxon>
    </lineage>
</organism>
<dbReference type="EC" id="3.2.2.31" evidence="4 14"/>
<dbReference type="SUPFAM" id="SSF48150">
    <property type="entry name" value="DNA-glycosylase"/>
    <property type="match status" value="1"/>
</dbReference>
<dbReference type="GO" id="GO:0000701">
    <property type="term" value="F:purine-specific mismatch base pair DNA N-glycosylase activity"/>
    <property type="evidence" value="ECO:0007669"/>
    <property type="project" value="UniProtKB-EC"/>
</dbReference>
<keyword evidence="17" id="KW-1185">Reference proteome</keyword>
<reference evidence="16 17" key="1">
    <citation type="journal article" date="2016" name="Front. Microbiol.">
        <title>Single-Cell (Meta-)Genomics of a Dimorphic Candidatus Thiomargarita nelsonii Reveals Genomic Plasticity.</title>
        <authorList>
            <person name="Flood B.E."/>
            <person name="Fliss P."/>
            <person name="Jones D.S."/>
            <person name="Dick G.J."/>
            <person name="Jain S."/>
            <person name="Kaster A.K."/>
            <person name="Winkel M."/>
            <person name="Mussmann M."/>
            <person name="Bailey J."/>
        </authorList>
    </citation>
    <scope>NUCLEOTIDE SEQUENCE [LARGE SCALE GENOMIC DNA]</scope>
    <source>
        <strain evidence="16">Hydrate Ridge</strain>
    </source>
</reference>
<evidence type="ECO:0000256" key="4">
    <source>
        <dbReference type="ARBA" id="ARBA00012045"/>
    </source>
</evidence>
<dbReference type="PROSITE" id="PS01155">
    <property type="entry name" value="ENDONUCLEASE_III_2"/>
    <property type="match status" value="1"/>
</dbReference>
<accession>A0A0A6P461</accession>
<evidence type="ECO:0000256" key="6">
    <source>
        <dbReference type="ARBA" id="ARBA00022485"/>
    </source>
</evidence>
<evidence type="ECO:0000313" key="16">
    <source>
        <dbReference type="EMBL" id="KHD10921.1"/>
    </source>
</evidence>
<evidence type="ECO:0000256" key="14">
    <source>
        <dbReference type="RuleBase" id="RU365096"/>
    </source>
</evidence>
<dbReference type="AlphaFoldDB" id="A0A0A6P461"/>
<dbReference type="InterPro" id="IPR003265">
    <property type="entry name" value="HhH-GPD_domain"/>
</dbReference>
<gene>
    <name evidence="16" type="ORF">PN36_31600</name>
</gene>
<dbReference type="InterPro" id="IPR000445">
    <property type="entry name" value="HhH_motif"/>
</dbReference>
<dbReference type="InterPro" id="IPR044298">
    <property type="entry name" value="MIG/MutY"/>
</dbReference>
<comment type="catalytic activity">
    <reaction evidence="1 14">
        <text>Hydrolyzes free adenine bases from 7,8-dihydro-8-oxoguanine:adenine mismatched double-stranded DNA, leaving an apurinic site.</text>
        <dbReference type="EC" id="3.2.2.31"/>
    </reaction>
</comment>
<evidence type="ECO:0000256" key="3">
    <source>
        <dbReference type="ARBA" id="ARBA00008343"/>
    </source>
</evidence>
<keyword evidence="10 14" id="KW-0408">Iron</keyword>
<keyword evidence="9" id="KW-0378">Hydrolase</keyword>
<evidence type="ECO:0000256" key="8">
    <source>
        <dbReference type="ARBA" id="ARBA00022763"/>
    </source>
</evidence>
<dbReference type="GO" id="GO:0032357">
    <property type="term" value="F:oxidized purine DNA binding"/>
    <property type="evidence" value="ECO:0007669"/>
    <property type="project" value="TreeGrafter"/>
</dbReference>
<dbReference type="CDD" id="cd00056">
    <property type="entry name" value="ENDO3c"/>
    <property type="match status" value="1"/>
</dbReference>
<evidence type="ECO:0000259" key="15">
    <source>
        <dbReference type="SMART" id="SM00478"/>
    </source>
</evidence>
<evidence type="ECO:0000256" key="7">
    <source>
        <dbReference type="ARBA" id="ARBA00022723"/>
    </source>
</evidence>
<dbReference type="Gene3D" id="1.10.1670.10">
    <property type="entry name" value="Helix-hairpin-Helix base-excision DNA repair enzymes (C-terminal)"/>
    <property type="match status" value="1"/>
</dbReference>
<dbReference type="InterPro" id="IPR011257">
    <property type="entry name" value="DNA_glycosylase"/>
</dbReference>
<dbReference type="PANTHER" id="PTHR42944:SF1">
    <property type="entry name" value="ADENINE DNA GLYCOSYLASE"/>
    <property type="match status" value="1"/>
</dbReference>
<dbReference type="InterPro" id="IPR023170">
    <property type="entry name" value="HhH_base_excis_C"/>
</dbReference>
<comment type="similarity">
    <text evidence="3 14">Belongs to the Nth/MutY family.</text>
</comment>
<dbReference type="EMBL" id="JSZA02000254">
    <property type="protein sequence ID" value="KHD10921.1"/>
    <property type="molecule type" value="Genomic_DNA"/>
</dbReference>
<protein>
    <recommendedName>
        <fullName evidence="5 14">Adenine DNA glycosylase</fullName>
        <ecNumber evidence="4 14">3.2.2.31</ecNumber>
    </recommendedName>
</protein>
<feature type="domain" description="HhH-GPD" evidence="15">
    <location>
        <begin position="39"/>
        <end position="190"/>
    </location>
</feature>
<sequence length="351" mass="39886">MPSNTFSQRLLTWFDKYGRTDLPWQIKPTAYRVWVSEIMLQQTQVNTVIPYYQRFMQRFPKVQTLAAAELDEILHQWTGLGYYARARNLHRAAQQICTEYLGELPTNLEGLMRLPGIGRSTAGAILALAHGQCYPILDGNVKRVVCRYYAVDGSPGESKVAKTLWRLAEQNLPTERVAAYTQAIMDLGATVCTRSRPQCVLCPFSHDCAAHQNRQETAYPVPKARKILPVKTTTFIMLQNQLGEVLLEKRPPKGIWGGLWSFPECSTAVETWCQEHLNSTAPKCYTWRTLRHTFTHFHLDITPVLMQVDACQIVALRETNWYNTTQTYGLAAPVVRLLAQLTSPKTGELLL</sequence>
<dbReference type="Proteomes" id="UP000030428">
    <property type="component" value="Unassembled WGS sequence"/>
</dbReference>